<feature type="region of interest" description="Disordered" evidence="13">
    <location>
        <begin position="1"/>
        <end position="117"/>
    </location>
</feature>
<feature type="region of interest" description="Disordered" evidence="13">
    <location>
        <begin position="682"/>
        <end position="790"/>
    </location>
</feature>
<dbReference type="GO" id="GO:0005634">
    <property type="term" value="C:nucleus"/>
    <property type="evidence" value="ECO:0007669"/>
    <property type="project" value="UniProtKB-SubCell"/>
</dbReference>
<dbReference type="SUPFAM" id="SSF63748">
    <property type="entry name" value="Tudor/PWWP/MBT"/>
    <property type="match status" value="4"/>
</dbReference>
<dbReference type="GO" id="GO:0006325">
    <property type="term" value="P:chromatin organization"/>
    <property type="evidence" value="ECO:0007669"/>
    <property type="project" value="UniProtKB-KW"/>
</dbReference>
<protein>
    <submittedName>
        <fullName evidence="16">Uncharacterized protein</fullName>
    </submittedName>
</protein>
<keyword evidence="4 11" id="KW-0863">Zinc-finger</keyword>
<feature type="compositionally biased region" description="Polar residues" evidence="13">
    <location>
        <begin position="695"/>
        <end position="707"/>
    </location>
</feature>
<evidence type="ECO:0000256" key="7">
    <source>
        <dbReference type="ARBA" id="ARBA00023015"/>
    </source>
</evidence>
<keyword evidence="9" id="KW-0804">Transcription</keyword>
<evidence type="ECO:0000256" key="10">
    <source>
        <dbReference type="ARBA" id="ARBA00023242"/>
    </source>
</evidence>
<keyword evidence="7" id="KW-0805">Transcription regulation</keyword>
<feature type="compositionally biased region" description="Basic and acidic residues" evidence="13">
    <location>
        <begin position="74"/>
        <end position="88"/>
    </location>
</feature>
<comment type="caution">
    <text evidence="16">The sequence shown here is derived from an EMBL/GenBank/DDBJ whole genome shotgun (WGS) entry which is preliminary data.</text>
</comment>
<dbReference type="SMART" id="SM00561">
    <property type="entry name" value="MBT"/>
    <property type="match status" value="4"/>
</dbReference>
<keyword evidence="6" id="KW-0156">Chromatin regulator</keyword>
<comment type="subcellular location">
    <subcellularLocation>
        <location evidence="1">Nucleus</location>
    </subcellularLocation>
</comment>
<feature type="repeat" description="MBT" evidence="12">
    <location>
        <begin position="421"/>
        <end position="525"/>
    </location>
</feature>
<dbReference type="PROSITE" id="PS51024">
    <property type="entry name" value="ZF_FCS"/>
    <property type="match status" value="1"/>
</dbReference>
<feature type="repeat" description="MBT" evidence="12">
    <location>
        <begin position="201"/>
        <end position="305"/>
    </location>
</feature>
<dbReference type="AlphaFoldDB" id="A0AAD9NAT5"/>
<keyword evidence="5" id="KW-0862">Zinc</keyword>
<name>A0AAD9NAT5_RIDPI</name>
<feature type="compositionally biased region" description="Acidic residues" evidence="13">
    <location>
        <begin position="27"/>
        <end position="37"/>
    </location>
</feature>
<dbReference type="Pfam" id="PF00536">
    <property type="entry name" value="SAM_1"/>
    <property type="match status" value="1"/>
</dbReference>
<dbReference type="InterPro" id="IPR047358">
    <property type="entry name" value="MBT_dSfmbt_rpt1"/>
</dbReference>
<dbReference type="Gene3D" id="2.30.30.140">
    <property type="match status" value="4"/>
</dbReference>
<dbReference type="CDD" id="cd20100">
    <property type="entry name" value="MBT_dSfmbt-like_rpt4"/>
    <property type="match status" value="1"/>
</dbReference>
<dbReference type="InterPro" id="IPR038603">
    <property type="entry name" value="Znf_FCS_sf"/>
</dbReference>
<evidence type="ECO:0000313" key="17">
    <source>
        <dbReference type="Proteomes" id="UP001209878"/>
    </source>
</evidence>
<dbReference type="GO" id="GO:0008270">
    <property type="term" value="F:zinc ion binding"/>
    <property type="evidence" value="ECO:0007669"/>
    <property type="project" value="UniProtKB-KW"/>
</dbReference>
<feature type="repeat" description="MBT" evidence="12">
    <location>
        <begin position="313"/>
        <end position="413"/>
    </location>
</feature>
<sequence>MDWGEWSLNNESELDTVMQEEYRRGDEEEGEEDEGETKEDTQTFGGEEDMAHEYGLYDDYSEGTGNVYGSEGESDPHNEVAMKRESEGGVKGAGGGSSSQRSSSSLPTHLKSSYQELSKPIKKEGMATCEFCGRLGVQDAFYSKTKQFCSLACARTAQKQGKFPTLRCGSLPKKEKSPSRKGKNRMAGSGRDKQQGSTRTFDWSTYLSQSGAPTASVTCFKHCPMSDCWESIAEGMKVEVVNTDCDLPTTVYWIATVIRLAGYRALLRYEGFASDTSKDFWLNLCGRDVQPVGWCAANSKPLVPPKTIHSKYGDWKEFLVKRLTGARTLPHNFYDKEGLHDSALKRGMRLEVVDKMCVSAMRVAVIKEVIGGRLRLVYQDSEYENDDFWCHARSPLVHPVGWSQLVGHKLHASAEYKTESLNKATFRTYDAKDALPEMFPKLKDRSVAGGVKFQVGMKLEAIDPLNLATICVATVTKVLRCNYLMIGIDSSAAENGSDWFCYHASSACIFPVGFCEINNIELTPPRGHKGLFAWQDYLRQTKARAAPVSLFNREIPKHGFKPNMKLEAVDLMEPRLICVGTVTGVVGRLLRIHFDGWEAAYDQWIDCSSPDIYPVGWCEMVAYHLEGPRTHVENVPVLAPVILKKKRSKSQIYRGPRKKRKAKLMSGMNTTATSAALLARATGHRAPHCGPLDSDFSQDGSASQPSSTLPPAPLRKEDQGEKLPQLTRDTIDGVTEWPSSQGGGDDKGEDMPTLSPLPGAPPANPTPDRQDESPHVGGDNPSGPPSKSTPTVVTLVAVSSGTPTKPLASVLPSIINMLNSPVKHSVALPGVAAGSPKSVVSSGLVLTSGGVYSVASSAPASTHHIPCLTEGGCGDPPTVTRQGPIAPDLWGVQDVCQFLCLNDCEAHCESFRKKGIDGRLFLQLTKEQIANLTGMKVGPSLKIHDLIQALKAKAGLGSESTCMSHDITAVTETVKVASS</sequence>
<feature type="domain" description="SAM" evidence="14">
    <location>
        <begin position="890"/>
        <end position="953"/>
    </location>
</feature>
<keyword evidence="3" id="KW-0677">Repeat</keyword>
<evidence type="ECO:0000256" key="9">
    <source>
        <dbReference type="ARBA" id="ARBA00023163"/>
    </source>
</evidence>
<dbReference type="PANTHER" id="PTHR12247:SF104">
    <property type="entry name" value="POLYCOMB PROTEIN SFMBT"/>
    <property type="match status" value="1"/>
</dbReference>
<dbReference type="SMART" id="SM00454">
    <property type="entry name" value="SAM"/>
    <property type="match status" value="1"/>
</dbReference>
<dbReference type="PANTHER" id="PTHR12247">
    <property type="entry name" value="POLYCOMB GROUP PROTEIN"/>
    <property type="match status" value="1"/>
</dbReference>
<dbReference type="Pfam" id="PF02820">
    <property type="entry name" value="MBT"/>
    <property type="match status" value="4"/>
</dbReference>
<evidence type="ECO:0000256" key="2">
    <source>
        <dbReference type="ARBA" id="ARBA00022723"/>
    </source>
</evidence>
<dbReference type="PROSITE" id="PS50105">
    <property type="entry name" value="SAM_DOMAIN"/>
    <property type="match status" value="1"/>
</dbReference>
<dbReference type="InterPro" id="IPR004092">
    <property type="entry name" value="Mbt"/>
</dbReference>
<dbReference type="InterPro" id="IPR001660">
    <property type="entry name" value="SAM"/>
</dbReference>
<feature type="domain" description="FCS-type" evidence="15">
    <location>
        <begin position="120"/>
        <end position="155"/>
    </location>
</feature>
<evidence type="ECO:0000256" key="5">
    <source>
        <dbReference type="ARBA" id="ARBA00022833"/>
    </source>
</evidence>
<dbReference type="GO" id="GO:0045892">
    <property type="term" value="P:negative regulation of DNA-templated transcription"/>
    <property type="evidence" value="ECO:0007669"/>
    <property type="project" value="TreeGrafter"/>
</dbReference>
<evidence type="ECO:0000259" key="15">
    <source>
        <dbReference type="PROSITE" id="PS51024"/>
    </source>
</evidence>
<gene>
    <name evidence="16" type="ORF">NP493_1473g00027</name>
</gene>
<feature type="compositionally biased region" description="Low complexity" evidence="13">
    <location>
        <begin position="98"/>
        <end position="113"/>
    </location>
</feature>
<dbReference type="CDD" id="cd20098">
    <property type="entry name" value="MBT_dSfmbt-like_rpt2"/>
    <property type="match status" value="1"/>
</dbReference>
<dbReference type="InterPro" id="IPR013761">
    <property type="entry name" value="SAM/pointed_sf"/>
</dbReference>
<dbReference type="CDD" id="cd20119">
    <property type="entry name" value="MBT_dSfmbt_rpt1"/>
    <property type="match status" value="1"/>
</dbReference>
<dbReference type="GO" id="GO:0003682">
    <property type="term" value="F:chromatin binding"/>
    <property type="evidence" value="ECO:0007669"/>
    <property type="project" value="TreeGrafter"/>
</dbReference>
<feature type="region of interest" description="Disordered" evidence="13">
    <location>
        <begin position="165"/>
        <end position="199"/>
    </location>
</feature>
<evidence type="ECO:0000256" key="3">
    <source>
        <dbReference type="ARBA" id="ARBA00022737"/>
    </source>
</evidence>
<proteinExistence type="predicted"/>
<dbReference type="PROSITE" id="PS51079">
    <property type="entry name" value="MBT"/>
    <property type="match status" value="4"/>
</dbReference>
<evidence type="ECO:0000256" key="11">
    <source>
        <dbReference type="PROSITE-ProRule" id="PRU00367"/>
    </source>
</evidence>
<evidence type="ECO:0000313" key="16">
    <source>
        <dbReference type="EMBL" id="KAK2163225.1"/>
    </source>
</evidence>
<dbReference type="Gene3D" id="3.30.60.160">
    <property type="match status" value="1"/>
</dbReference>
<organism evidence="16 17">
    <name type="scientific">Ridgeia piscesae</name>
    <name type="common">Tubeworm</name>
    <dbReference type="NCBI Taxonomy" id="27915"/>
    <lineage>
        <taxon>Eukaryota</taxon>
        <taxon>Metazoa</taxon>
        <taxon>Spiralia</taxon>
        <taxon>Lophotrochozoa</taxon>
        <taxon>Annelida</taxon>
        <taxon>Polychaeta</taxon>
        <taxon>Sedentaria</taxon>
        <taxon>Canalipalpata</taxon>
        <taxon>Sabellida</taxon>
        <taxon>Siboglinidae</taxon>
        <taxon>Ridgeia</taxon>
    </lineage>
</organism>
<dbReference type="Pfam" id="PF21319">
    <property type="entry name" value="zf-FCS_1"/>
    <property type="match status" value="1"/>
</dbReference>
<dbReference type="Gene3D" id="1.10.150.50">
    <property type="entry name" value="Transcription Factor, Ets-1"/>
    <property type="match status" value="1"/>
</dbReference>
<dbReference type="InterPro" id="IPR050548">
    <property type="entry name" value="PcG_chromatin_remod_factors"/>
</dbReference>
<evidence type="ECO:0000256" key="8">
    <source>
        <dbReference type="ARBA" id="ARBA00023125"/>
    </source>
</evidence>
<dbReference type="Proteomes" id="UP001209878">
    <property type="component" value="Unassembled WGS sequence"/>
</dbReference>
<keyword evidence="8" id="KW-0238">DNA-binding</keyword>
<dbReference type="SUPFAM" id="SSF47769">
    <property type="entry name" value="SAM/Pointed domain"/>
    <property type="match status" value="1"/>
</dbReference>
<dbReference type="InterPro" id="IPR012313">
    <property type="entry name" value="Znf_FCS"/>
</dbReference>
<evidence type="ECO:0000256" key="4">
    <source>
        <dbReference type="ARBA" id="ARBA00022771"/>
    </source>
</evidence>
<evidence type="ECO:0000259" key="14">
    <source>
        <dbReference type="PROSITE" id="PS50105"/>
    </source>
</evidence>
<keyword evidence="17" id="KW-1185">Reference proteome</keyword>
<dbReference type="GO" id="GO:0003677">
    <property type="term" value="F:DNA binding"/>
    <property type="evidence" value="ECO:0007669"/>
    <property type="project" value="UniProtKB-KW"/>
</dbReference>
<evidence type="ECO:0000256" key="13">
    <source>
        <dbReference type="SAM" id="MobiDB-lite"/>
    </source>
</evidence>
<keyword evidence="10" id="KW-0539">Nucleus</keyword>
<evidence type="ECO:0000256" key="1">
    <source>
        <dbReference type="ARBA" id="ARBA00004123"/>
    </source>
</evidence>
<dbReference type="EMBL" id="JAODUO010001473">
    <property type="protein sequence ID" value="KAK2163225.1"/>
    <property type="molecule type" value="Genomic_DNA"/>
</dbReference>
<evidence type="ECO:0000256" key="12">
    <source>
        <dbReference type="PROSITE-ProRule" id="PRU00459"/>
    </source>
</evidence>
<reference evidence="16" key="1">
    <citation type="journal article" date="2023" name="Mol. Biol. Evol.">
        <title>Third-Generation Sequencing Reveals the Adaptive Role of the Epigenome in Three Deep-Sea Polychaetes.</title>
        <authorList>
            <person name="Perez M."/>
            <person name="Aroh O."/>
            <person name="Sun Y."/>
            <person name="Lan Y."/>
            <person name="Juniper S.K."/>
            <person name="Young C.R."/>
            <person name="Angers B."/>
            <person name="Qian P.Y."/>
        </authorList>
    </citation>
    <scope>NUCLEOTIDE SEQUENCE</scope>
    <source>
        <strain evidence="16">R07B-5</strain>
    </source>
</reference>
<feature type="repeat" description="MBT" evidence="12">
    <location>
        <begin position="532"/>
        <end position="628"/>
    </location>
</feature>
<dbReference type="GO" id="GO:0042393">
    <property type="term" value="F:histone binding"/>
    <property type="evidence" value="ECO:0007669"/>
    <property type="project" value="TreeGrafter"/>
</dbReference>
<keyword evidence="2" id="KW-0479">Metal-binding</keyword>
<accession>A0AAD9NAT5</accession>
<evidence type="ECO:0000256" key="6">
    <source>
        <dbReference type="ARBA" id="ARBA00022853"/>
    </source>
</evidence>